<keyword evidence="5" id="KW-0808">Transferase</keyword>
<dbReference type="InterPro" id="IPR013767">
    <property type="entry name" value="PAS_fold"/>
</dbReference>
<protein>
    <recommendedName>
        <fullName evidence="3">histidine kinase</fullName>
        <ecNumber evidence="3">2.7.13.3</ecNumber>
    </recommendedName>
</protein>
<evidence type="ECO:0000256" key="9">
    <source>
        <dbReference type="ARBA" id="ARBA00022840"/>
    </source>
</evidence>
<organism evidence="17">
    <name type="scientific">uncultured Gemmatimonadaceae bacterium</name>
    <dbReference type="NCBI Taxonomy" id="246130"/>
    <lineage>
        <taxon>Bacteria</taxon>
        <taxon>Pseudomonadati</taxon>
        <taxon>Gemmatimonadota</taxon>
        <taxon>Gemmatimonadia</taxon>
        <taxon>Gemmatimonadales</taxon>
        <taxon>Gemmatimonadaceae</taxon>
        <taxon>environmental samples</taxon>
    </lineage>
</organism>
<keyword evidence="8" id="KW-0418">Kinase</keyword>
<dbReference type="InterPro" id="IPR013656">
    <property type="entry name" value="PAS_4"/>
</dbReference>
<dbReference type="SMART" id="SM00091">
    <property type="entry name" value="PAS"/>
    <property type="match status" value="3"/>
</dbReference>
<dbReference type="Pfam" id="PF13185">
    <property type="entry name" value="GAF_2"/>
    <property type="match status" value="1"/>
</dbReference>
<dbReference type="InterPro" id="IPR000700">
    <property type="entry name" value="PAS-assoc_C"/>
</dbReference>
<keyword evidence="10 13" id="KW-1133">Transmembrane helix</keyword>
<dbReference type="SUPFAM" id="SSF55781">
    <property type="entry name" value="GAF domain-like"/>
    <property type="match status" value="2"/>
</dbReference>
<evidence type="ECO:0000256" key="13">
    <source>
        <dbReference type="SAM" id="Phobius"/>
    </source>
</evidence>
<dbReference type="InterPro" id="IPR004358">
    <property type="entry name" value="Sig_transdc_His_kin-like_C"/>
</dbReference>
<dbReference type="InterPro" id="IPR003661">
    <property type="entry name" value="HisK_dim/P_dom"/>
</dbReference>
<dbReference type="Pfam" id="PF00512">
    <property type="entry name" value="HisKA"/>
    <property type="match status" value="1"/>
</dbReference>
<dbReference type="SUPFAM" id="SSF55874">
    <property type="entry name" value="ATPase domain of HSP90 chaperone/DNA topoisomerase II/histidine kinase"/>
    <property type="match status" value="1"/>
</dbReference>
<dbReference type="GO" id="GO:0006355">
    <property type="term" value="P:regulation of DNA-templated transcription"/>
    <property type="evidence" value="ECO:0007669"/>
    <property type="project" value="InterPro"/>
</dbReference>
<dbReference type="AlphaFoldDB" id="A0A6J4L8L0"/>
<dbReference type="SUPFAM" id="SSF55785">
    <property type="entry name" value="PYP-like sensor domain (PAS domain)"/>
    <property type="match status" value="3"/>
</dbReference>
<dbReference type="InterPro" id="IPR036890">
    <property type="entry name" value="HATPase_C_sf"/>
</dbReference>
<dbReference type="PANTHER" id="PTHR42878">
    <property type="entry name" value="TWO-COMPONENT HISTIDINE KINASE"/>
    <property type="match status" value="1"/>
</dbReference>
<feature type="domain" description="PAC" evidence="16">
    <location>
        <begin position="210"/>
        <end position="261"/>
    </location>
</feature>
<dbReference type="GO" id="GO:0000156">
    <property type="term" value="F:phosphorelay response regulator activity"/>
    <property type="evidence" value="ECO:0007669"/>
    <property type="project" value="TreeGrafter"/>
</dbReference>
<evidence type="ECO:0000256" key="3">
    <source>
        <dbReference type="ARBA" id="ARBA00012438"/>
    </source>
</evidence>
<evidence type="ECO:0000256" key="7">
    <source>
        <dbReference type="ARBA" id="ARBA00022741"/>
    </source>
</evidence>
<dbReference type="PRINTS" id="PR00344">
    <property type="entry name" value="BCTRLSENSOR"/>
</dbReference>
<keyword evidence="7" id="KW-0547">Nucleotide-binding</keyword>
<dbReference type="SMART" id="SM00086">
    <property type="entry name" value="PAC"/>
    <property type="match status" value="3"/>
</dbReference>
<dbReference type="GO" id="GO:0005524">
    <property type="term" value="F:ATP binding"/>
    <property type="evidence" value="ECO:0007669"/>
    <property type="project" value="UniProtKB-KW"/>
</dbReference>
<dbReference type="InterPro" id="IPR003594">
    <property type="entry name" value="HATPase_dom"/>
</dbReference>
<evidence type="ECO:0000256" key="8">
    <source>
        <dbReference type="ARBA" id="ARBA00022777"/>
    </source>
</evidence>
<dbReference type="CDD" id="cd00130">
    <property type="entry name" value="PAS"/>
    <property type="match status" value="2"/>
</dbReference>
<feature type="domain" description="PAC" evidence="16">
    <location>
        <begin position="622"/>
        <end position="674"/>
    </location>
</feature>
<evidence type="ECO:0000256" key="6">
    <source>
        <dbReference type="ARBA" id="ARBA00022692"/>
    </source>
</evidence>
<dbReference type="Gene3D" id="3.30.565.10">
    <property type="entry name" value="Histidine kinase-like ATPase, C-terminal domain"/>
    <property type="match status" value="1"/>
</dbReference>
<dbReference type="Gene3D" id="1.10.287.130">
    <property type="match status" value="1"/>
</dbReference>
<dbReference type="InterPro" id="IPR029016">
    <property type="entry name" value="GAF-like_dom_sf"/>
</dbReference>
<dbReference type="InterPro" id="IPR000014">
    <property type="entry name" value="PAS"/>
</dbReference>
<comment type="catalytic activity">
    <reaction evidence="1">
        <text>ATP + protein L-histidine = ADP + protein N-phospho-L-histidine.</text>
        <dbReference type="EC" id="2.7.13.3"/>
    </reaction>
</comment>
<keyword evidence="12 13" id="KW-0472">Membrane</keyword>
<evidence type="ECO:0000256" key="11">
    <source>
        <dbReference type="ARBA" id="ARBA00023012"/>
    </source>
</evidence>
<dbReference type="Gene3D" id="3.30.450.40">
    <property type="match status" value="2"/>
</dbReference>
<dbReference type="SMART" id="SM00065">
    <property type="entry name" value="GAF"/>
    <property type="match status" value="2"/>
</dbReference>
<feature type="domain" description="Histidine kinase" evidence="14">
    <location>
        <begin position="871"/>
        <end position="1085"/>
    </location>
</feature>
<evidence type="ECO:0000259" key="16">
    <source>
        <dbReference type="PROSITE" id="PS50113"/>
    </source>
</evidence>
<evidence type="ECO:0000259" key="15">
    <source>
        <dbReference type="PROSITE" id="PS50112"/>
    </source>
</evidence>
<dbReference type="CDD" id="cd00075">
    <property type="entry name" value="HATPase"/>
    <property type="match status" value="1"/>
</dbReference>
<evidence type="ECO:0000256" key="10">
    <source>
        <dbReference type="ARBA" id="ARBA00022989"/>
    </source>
</evidence>
<dbReference type="InterPro" id="IPR001610">
    <property type="entry name" value="PAC"/>
</dbReference>
<dbReference type="PROSITE" id="PS50112">
    <property type="entry name" value="PAS"/>
    <property type="match status" value="2"/>
</dbReference>
<dbReference type="EMBL" id="CADCTX010000523">
    <property type="protein sequence ID" value="CAA9325648.1"/>
    <property type="molecule type" value="Genomic_DNA"/>
</dbReference>
<keyword evidence="4" id="KW-0597">Phosphoprotein</keyword>
<dbReference type="GO" id="GO:0007234">
    <property type="term" value="P:osmosensory signaling via phosphorelay pathway"/>
    <property type="evidence" value="ECO:0007669"/>
    <property type="project" value="TreeGrafter"/>
</dbReference>
<dbReference type="GO" id="GO:0030295">
    <property type="term" value="F:protein kinase activator activity"/>
    <property type="evidence" value="ECO:0007669"/>
    <property type="project" value="TreeGrafter"/>
</dbReference>
<accession>A0A6J4L8L0</accession>
<gene>
    <name evidence="17" type="ORF">AVDCRST_MAG40-1677</name>
</gene>
<dbReference type="NCBIfam" id="TIGR00229">
    <property type="entry name" value="sensory_box"/>
    <property type="match status" value="2"/>
</dbReference>
<evidence type="ECO:0000256" key="12">
    <source>
        <dbReference type="ARBA" id="ARBA00023136"/>
    </source>
</evidence>
<proteinExistence type="predicted"/>
<evidence type="ECO:0000313" key="17">
    <source>
        <dbReference type="EMBL" id="CAA9325648.1"/>
    </source>
</evidence>
<dbReference type="Pfam" id="PF02518">
    <property type="entry name" value="HATPase_c"/>
    <property type="match status" value="1"/>
</dbReference>
<dbReference type="Pfam" id="PF00989">
    <property type="entry name" value="PAS"/>
    <property type="match status" value="1"/>
</dbReference>
<dbReference type="Gene3D" id="3.30.450.20">
    <property type="entry name" value="PAS domain"/>
    <property type="match status" value="3"/>
</dbReference>
<evidence type="ECO:0000259" key="14">
    <source>
        <dbReference type="PROSITE" id="PS50109"/>
    </source>
</evidence>
<dbReference type="Pfam" id="PF01590">
    <property type="entry name" value="GAF"/>
    <property type="match status" value="1"/>
</dbReference>
<feature type="domain" description="PAS" evidence="15">
    <location>
        <begin position="130"/>
        <end position="183"/>
    </location>
</feature>
<dbReference type="InterPro" id="IPR050351">
    <property type="entry name" value="BphY/WalK/GraS-like"/>
</dbReference>
<dbReference type="EC" id="2.7.13.3" evidence="3"/>
<dbReference type="CDD" id="cd00082">
    <property type="entry name" value="HisKA"/>
    <property type="match status" value="1"/>
</dbReference>
<dbReference type="SUPFAM" id="SSF47384">
    <property type="entry name" value="Homodimeric domain of signal transducing histidine kinase"/>
    <property type="match status" value="1"/>
</dbReference>
<dbReference type="InterPro" id="IPR005467">
    <property type="entry name" value="His_kinase_dom"/>
</dbReference>
<evidence type="ECO:0000256" key="5">
    <source>
        <dbReference type="ARBA" id="ARBA00022679"/>
    </source>
</evidence>
<keyword evidence="6 13" id="KW-0812">Transmembrane</keyword>
<dbReference type="Pfam" id="PF08448">
    <property type="entry name" value="PAS_4"/>
    <property type="match status" value="2"/>
</dbReference>
<dbReference type="SMART" id="SM00388">
    <property type="entry name" value="HisKA"/>
    <property type="match status" value="1"/>
</dbReference>
<reference evidence="17" key="1">
    <citation type="submission" date="2020-02" db="EMBL/GenBank/DDBJ databases">
        <authorList>
            <person name="Meier V. D."/>
        </authorList>
    </citation>
    <scope>NUCLEOTIDE SEQUENCE</scope>
    <source>
        <strain evidence="17">AVDCRST_MAG40</strain>
    </source>
</reference>
<dbReference type="GO" id="GO:0016020">
    <property type="term" value="C:membrane"/>
    <property type="evidence" value="ECO:0007669"/>
    <property type="project" value="UniProtKB-SubCell"/>
</dbReference>
<dbReference type="InterPro" id="IPR003018">
    <property type="entry name" value="GAF"/>
</dbReference>
<feature type="domain" description="PAC" evidence="16">
    <location>
        <begin position="320"/>
        <end position="379"/>
    </location>
</feature>
<dbReference type="PROSITE" id="PS50109">
    <property type="entry name" value="HIS_KIN"/>
    <property type="match status" value="1"/>
</dbReference>
<feature type="transmembrane region" description="Helical" evidence="13">
    <location>
        <begin position="96"/>
        <end position="117"/>
    </location>
</feature>
<comment type="subcellular location">
    <subcellularLocation>
        <location evidence="2">Membrane</location>
        <topology evidence="2">Multi-pass membrane protein</topology>
    </subcellularLocation>
</comment>
<keyword evidence="9" id="KW-0067">ATP-binding</keyword>
<dbReference type="InterPro" id="IPR035965">
    <property type="entry name" value="PAS-like_dom_sf"/>
</dbReference>
<feature type="transmembrane region" description="Helical" evidence="13">
    <location>
        <begin position="51"/>
        <end position="84"/>
    </location>
</feature>
<dbReference type="FunFam" id="3.30.565.10:FF:000006">
    <property type="entry name" value="Sensor histidine kinase WalK"/>
    <property type="match status" value="1"/>
</dbReference>
<evidence type="ECO:0000256" key="2">
    <source>
        <dbReference type="ARBA" id="ARBA00004141"/>
    </source>
</evidence>
<name>A0A6J4L8L0_9BACT</name>
<evidence type="ECO:0000256" key="4">
    <source>
        <dbReference type="ARBA" id="ARBA00022553"/>
    </source>
</evidence>
<feature type="domain" description="PAS" evidence="15">
    <location>
        <begin position="548"/>
        <end position="618"/>
    </location>
</feature>
<dbReference type="SMART" id="SM00387">
    <property type="entry name" value="HATPase_c"/>
    <property type="match status" value="1"/>
</dbReference>
<dbReference type="PROSITE" id="PS50113">
    <property type="entry name" value="PAC"/>
    <property type="match status" value="3"/>
</dbReference>
<evidence type="ECO:0000256" key="1">
    <source>
        <dbReference type="ARBA" id="ARBA00000085"/>
    </source>
</evidence>
<dbReference type="GO" id="GO:0000155">
    <property type="term" value="F:phosphorelay sensor kinase activity"/>
    <property type="evidence" value="ECO:0007669"/>
    <property type="project" value="InterPro"/>
</dbReference>
<dbReference type="PANTHER" id="PTHR42878:SF7">
    <property type="entry name" value="SENSOR HISTIDINE KINASE GLRK"/>
    <property type="match status" value="1"/>
</dbReference>
<sequence length="1094" mass="116425">MGAGRTTPRGARRSFPMVARRSLAGALLTLLAITGIELVSRTALRVPSLTVLLTVVALVAFINGLRPGLLSAALVAMYGAYYFSIPDQPFRYADGGVLPVVLLLPTAASVALAVGALREAVREREADLRRQLEFSRALDRSLAEGVYAVDREGRATLVNPAAERLLGWTEAELRGQVMHDAIHHRRPDGTPYPAEECAGLRVLRGGVSFRTEDDAFIRRDGTPIPVAYSSSPIEIAGQVVGAVIAFRDIGERKRAEDALRESAAKLHLITAQIPAYGWLTDRDLRITSTFGSGLAQLGLDPDTFVGKALVELRGEVSETAVAHRRAVAGEATSYALRLVDRDLEARVEPLQDGAGRVVGCLGLAVDVTERRRHERRLAAQSEVSRALAEAPGLDEAAPAVIRAIGEHLEWDYGGLWTVDRGGGVLRCVATWHDPALDLAAFVAVTRGAAFPPGVGLPGHVWRDGGPRWVADAAAEGSFPRLVVAGELGLRSGLGVPIAVDGQVVGVLEFLTREARAVDRDVQAVLAALAAQVGQFIERKRAEEALRASEERFRSAFAESAVGHALAALDGRIIEVNRAFCAITGRDEATLLGVALPAITHPDDRERFRHRVAQVVAGERAHFQIEERYLREDGGAVPVLCDVAAVRDARGRPQFLIALVQDITERRLAQAALGARARQQATVARLGQRALATPELAAVLDEAVAVVAATLDVEYAKVLELLPGGDALLLRAGIGWREGLVGHATVGADAESQAGYTLLSRAPVIVADLRGEARFSGPPLLHDHGVVSGLSVVIPGAGRPFGVLGAHTSRSRVFSPDDSNFFQAVANILASAIARQAYERRLAAEEVAARASRDEAARLAELDRLRREFISSVSHELRTPLTALGLGISLLAPLVEGRASADEGAVLGVMRRNIDRLMRYVDDLLLVNRLDAGVLRLDRRPLDLRAAAADAAAAIRPLLEGKGQAVTLDLPEPLPVAGDAERLEQVLINLLGNAHYHTPAGTRVAVSGRAVDGEVRLTVRDDGPGIPAADLERVFARFQRLGKEDGGSGLGLVVARSIVELHGGRIWAESPPGEGATFHLALPGAEPRQGAGVGA</sequence>
<dbReference type="InterPro" id="IPR036097">
    <property type="entry name" value="HisK_dim/P_sf"/>
</dbReference>
<keyword evidence="11" id="KW-0902">Two-component regulatory system</keyword>